<dbReference type="InterPro" id="IPR027417">
    <property type="entry name" value="P-loop_NTPase"/>
</dbReference>
<organism evidence="1">
    <name type="scientific">Brevibacillus laterosporus</name>
    <name type="common">Bacillus laterosporus</name>
    <dbReference type="NCBI Taxonomy" id="1465"/>
    <lineage>
        <taxon>Bacteria</taxon>
        <taxon>Bacillati</taxon>
        <taxon>Bacillota</taxon>
        <taxon>Bacilli</taxon>
        <taxon>Bacillales</taxon>
        <taxon>Paenibacillaceae</taxon>
        <taxon>Brevibacillus</taxon>
    </lineage>
</organism>
<dbReference type="AlphaFoldDB" id="A0A0F7EF85"/>
<name>A0A0F7EF85_BRELA</name>
<evidence type="ECO:0000313" key="1">
    <source>
        <dbReference type="EMBL" id="AKF92997.1"/>
    </source>
</evidence>
<reference evidence="1" key="1">
    <citation type="submission" date="2015-03" db="EMBL/GenBank/DDBJ databases">
        <title>MIGS Cultured Bacterial/Archaeal sample from Brevibacillus laterosporus.</title>
        <authorList>
            <person name="Zeng D."/>
            <person name="Zhu L."/>
            <person name="Dong G."/>
            <person name="Ye W."/>
            <person name="Ren D."/>
            <person name="Wu L."/>
            <person name="Xu J."/>
            <person name="Li G."/>
            <person name="Guo L."/>
        </authorList>
    </citation>
    <scope>NUCLEOTIDE SEQUENCE</scope>
    <source>
        <strain evidence="1">B9</strain>
    </source>
</reference>
<dbReference type="RefSeq" id="WP_031411711.1">
    <property type="nucleotide sequence ID" value="NZ_CP011074.1"/>
</dbReference>
<sequence>MIKDKTFFQPSINVRFDLGKGELYERYLPTPTHAESLIGLLKGFLNRGNRAHIISGPYGSGKSLLATLIADIALNGRDTEWFSRLQKKFLTVDSNIYEYLEEMRKQNLKYIPVVMSGSGESLRQNLLSSMYRTLQEYGLDFSIPLVVWEVKKIVAIWESDYEDTFNLFLTLLSEENWNLNTWLSDVENYNDYAIQWFKTVYPKLTSGSQLNVSYDHDFVTQLNHILDELNQRGFGMFLVYDEFGRFLQTLGSAEVHATMQDLQDLAELANHNSTKNLSILLITHRNLGQYALRFSEEMQKEFQRIEKRYSVYYTQADRATFIRLASTVTQEYRKDFVREEQFVSELRQFGLFPELSYHEIDSLIIKGAFPIHPVSLFVIPQLANLVGQNERTLFTFLESTERGGLQEHIESSDKWYLVNKIFDYFEPSLSEFDKDSLVGQSYWMYCRLRRKLIESEFLEDDLNALKVITIWRIANLNARQVLNEDLLSFALLWTAEYTAAVLARLQRKKVIRYNIVNNYWDLFEGSGVDIEAEISERIKTFSLNKEQKANLLEETLDDRYILPKQYNDDKSMTRFAAIHPIFASELVSETISSSKLNLLEKSDAIIYFIINDTNQDFDSLKKLLLTLSLRNGQIIYGLPANKLGNEIEPLLERLSVLRALLQDKYFLSQDRYLLDELTQIKSELHIEINKLVETSFGSSNCLWISRGTEFSSSQKNLSKYLSKIMLSVFPLTPEVRNESFNRRNVTKVQKSAAIKVVDMIINAENDEQLKIKGFGPDYLIYATVVKNTGIDLFSDTIDSECLQELKRRLLDVLSNRNGNFNDLIDIFISPPFGIRKPVVPVLLVALLKSQWKHLMFYNNLIYNSDVNGELLYYMVENPDNYTYTYQKYDSKFSAVLNDVEIVFHDYLLGLDRSLPPAVFAMRILLRWLRGLPKITQSTTKISTEASILLEIIRKGEVEPIQALDSLYELLNNNTGILLNLRKECEMYFSKHKAVIVQQIFDAVNLKTFDNLAQWADMQDDKVKIMNPLVKGILESTEETLIDYLSENIVGVKRENWSDATDNLFINQIQGYLTQVTEDSYQSFIEVRVGNTVYVVPEVSLSEKSRLIYQNTKTNLKLMGRTVSKEEIQLVLLELLKEFLSD</sequence>
<evidence type="ECO:0008006" key="2">
    <source>
        <dbReference type="Google" id="ProtNLM"/>
    </source>
</evidence>
<dbReference type="SUPFAM" id="SSF52540">
    <property type="entry name" value="P-loop containing nucleoside triphosphate hydrolases"/>
    <property type="match status" value="1"/>
</dbReference>
<accession>A0A0F7EF85</accession>
<proteinExistence type="predicted"/>
<protein>
    <recommendedName>
        <fullName evidence="2">ATP-binding protein</fullName>
    </recommendedName>
</protein>
<gene>
    <name evidence="1" type="ORF">EX87_04410</name>
</gene>
<dbReference type="EMBL" id="CP011074">
    <property type="protein sequence ID" value="AKF92997.1"/>
    <property type="molecule type" value="Genomic_DNA"/>
</dbReference>